<dbReference type="EC" id="5.2.1.8" evidence="3"/>
<dbReference type="EMBL" id="FOUO01000004">
    <property type="protein sequence ID" value="SFM38727.1"/>
    <property type="molecule type" value="Genomic_DNA"/>
</dbReference>
<dbReference type="AlphaFoldDB" id="A0A1I4QFD1"/>
<keyword evidence="5 9" id="KW-0413">Isomerase</keyword>
<dbReference type="SUPFAM" id="SSF109998">
    <property type="entry name" value="Triger factor/SurA peptide-binding domain-like"/>
    <property type="match status" value="1"/>
</dbReference>
<dbReference type="InterPro" id="IPR050245">
    <property type="entry name" value="PrsA_foldase"/>
</dbReference>
<feature type="compositionally biased region" description="Low complexity" evidence="6">
    <location>
        <begin position="293"/>
        <end position="307"/>
    </location>
</feature>
<dbReference type="InterPro" id="IPR046357">
    <property type="entry name" value="PPIase_dom_sf"/>
</dbReference>
<dbReference type="InterPro" id="IPR000297">
    <property type="entry name" value="PPIase_PpiC"/>
</dbReference>
<reference evidence="9 10" key="1">
    <citation type="submission" date="2016-10" db="EMBL/GenBank/DDBJ databases">
        <authorList>
            <person name="de Groot N.N."/>
        </authorList>
    </citation>
    <scope>NUCLEOTIDE SEQUENCE [LARGE SCALE GENOMIC DNA]</scope>
    <source>
        <strain evidence="9 10">DSM 4180</strain>
    </source>
</reference>
<organism evidence="9 10">
    <name type="scientific">Ectothiorhodospira mobilis</name>
    <dbReference type="NCBI Taxonomy" id="195064"/>
    <lineage>
        <taxon>Bacteria</taxon>
        <taxon>Pseudomonadati</taxon>
        <taxon>Pseudomonadota</taxon>
        <taxon>Gammaproteobacteria</taxon>
        <taxon>Chromatiales</taxon>
        <taxon>Ectothiorhodospiraceae</taxon>
        <taxon>Ectothiorhodospira</taxon>
    </lineage>
</organism>
<evidence type="ECO:0000313" key="10">
    <source>
        <dbReference type="Proteomes" id="UP000199556"/>
    </source>
</evidence>
<evidence type="ECO:0000259" key="8">
    <source>
        <dbReference type="PROSITE" id="PS50198"/>
    </source>
</evidence>
<dbReference type="Pfam" id="PF13616">
    <property type="entry name" value="Rotamase_3"/>
    <property type="match status" value="1"/>
</dbReference>
<keyword evidence="10" id="KW-1185">Reference proteome</keyword>
<evidence type="ECO:0000256" key="1">
    <source>
        <dbReference type="ARBA" id="ARBA00000971"/>
    </source>
</evidence>
<dbReference type="Proteomes" id="UP000199556">
    <property type="component" value="Unassembled WGS sequence"/>
</dbReference>
<name>A0A1I4QFD1_ECTMO</name>
<dbReference type="Gene3D" id="3.10.50.40">
    <property type="match status" value="1"/>
</dbReference>
<comment type="catalytic activity">
    <reaction evidence="1">
        <text>[protein]-peptidylproline (omega=180) = [protein]-peptidylproline (omega=0)</text>
        <dbReference type="Rhea" id="RHEA:16237"/>
        <dbReference type="Rhea" id="RHEA-COMP:10747"/>
        <dbReference type="Rhea" id="RHEA-COMP:10748"/>
        <dbReference type="ChEBI" id="CHEBI:83833"/>
        <dbReference type="ChEBI" id="CHEBI:83834"/>
        <dbReference type="EC" id="5.2.1.8"/>
    </reaction>
</comment>
<dbReference type="RefSeq" id="WP_090484012.1">
    <property type="nucleotide sequence ID" value="NZ_FOUO01000004.1"/>
</dbReference>
<dbReference type="STRING" id="195064.SAMN05421721_104105"/>
<evidence type="ECO:0000256" key="3">
    <source>
        <dbReference type="ARBA" id="ARBA00013194"/>
    </source>
</evidence>
<dbReference type="PROSITE" id="PS51257">
    <property type="entry name" value="PROKAR_LIPOPROTEIN"/>
    <property type="match status" value="1"/>
</dbReference>
<feature type="region of interest" description="Disordered" evidence="6">
    <location>
        <begin position="267"/>
        <end position="307"/>
    </location>
</feature>
<protein>
    <recommendedName>
        <fullName evidence="3">peptidylprolyl isomerase</fullName>
        <ecNumber evidence="3">5.2.1.8</ecNumber>
    </recommendedName>
</protein>
<dbReference type="Gene3D" id="1.10.8.1040">
    <property type="match status" value="1"/>
</dbReference>
<dbReference type="PANTHER" id="PTHR47245:SF2">
    <property type="entry name" value="PEPTIDYL-PROLYL CIS-TRANS ISOMERASE HP_0175-RELATED"/>
    <property type="match status" value="1"/>
</dbReference>
<feature type="chain" id="PRO_5011762283" description="peptidylprolyl isomerase" evidence="7">
    <location>
        <begin position="27"/>
        <end position="307"/>
    </location>
</feature>
<evidence type="ECO:0000313" key="9">
    <source>
        <dbReference type="EMBL" id="SFM38727.1"/>
    </source>
</evidence>
<sequence length="307" mass="33543">MTRFRHAALAAAVTLALGACSQDPEAAPSTADAVAVVNDVPITEQELQAFIDFRGMAGHGTGQAPSREAALEEMVNMELLRQEALERGLDEDPGVREQLERTRTNVLVNTLVERYVDDLDLSEEALRQEYERQVEAMETREYRARHILVDDRETAEEMIAALENGEAFTDLAREHSKDPTAKAGGDLGWFTPGEMVPAFSEAVESLEDGAYTTEPVETRFGWHVILREDSRERTPPEFESVRGRIQQILATRALQDYVEKLRAEADIEIRDGGSGNPGGAAGTPAKETAPQGDATAQDGSDSAADSD</sequence>
<evidence type="ECO:0000256" key="6">
    <source>
        <dbReference type="SAM" id="MobiDB-lite"/>
    </source>
</evidence>
<evidence type="ECO:0000256" key="4">
    <source>
        <dbReference type="ARBA" id="ARBA00023110"/>
    </source>
</evidence>
<dbReference type="GO" id="GO:0003755">
    <property type="term" value="F:peptidyl-prolyl cis-trans isomerase activity"/>
    <property type="evidence" value="ECO:0007669"/>
    <property type="project" value="UniProtKB-KW"/>
</dbReference>
<evidence type="ECO:0000256" key="5">
    <source>
        <dbReference type="PROSITE-ProRule" id="PRU00278"/>
    </source>
</evidence>
<proteinExistence type="inferred from homology"/>
<keyword evidence="7" id="KW-0732">Signal</keyword>
<dbReference type="OrthoDB" id="14196at2"/>
<feature type="signal peptide" evidence="7">
    <location>
        <begin position="1"/>
        <end position="26"/>
    </location>
</feature>
<feature type="domain" description="PpiC" evidence="8">
    <location>
        <begin position="139"/>
        <end position="229"/>
    </location>
</feature>
<accession>A0A1I4QFD1</accession>
<evidence type="ECO:0000256" key="7">
    <source>
        <dbReference type="SAM" id="SignalP"/>
    </source>
</evidence>
<dbReference type="PANTHER" id="PTHR47245">
    <property type="entry name" value="PEPTIDYLPROLYL ISOMERASE"/>
    <property type="match status" value="1"/>
</dbReference>
<evidence type="ECO:0000256" key="2">
    <source>
        <dbReference type="ARBA" id="ARBA00007656"/>
    </source>
</evidence>
<dbReference type="InterPro" id="IPR027304">
    <property type="entry name" value="Trigger_fact/SurA_dom_sf"/>
</dbReference>
<dbReference type="SUPFAM" id="SSF54534">
    <property type="entry name" value="FKBP-like"/>
    <property type="match status" value="1"/>
</dbReference>
<dbReference type="PROSITE" id="PS50198">
    <property type="entry name" value="PPIC_PPIASE_2"/>
    <property type="match status" value="1"/>
</dbReference>
<feature type="compositionally biased region" description="Gly residues" evidence="6">
    <location>
        <begin position="272"/>
        <end position="281"/>
    </location>
</feature>
<keyword evidence="4 5" id="KW-0697">Rotamase</keyword>
<gene>
    <name evidence="9" type="ORF">SAMN05421721_104105</name>
</gene>
<comment type="similarity">
    <text evidence="2">Belongs to the PpiC/parvulin rotamase family.</text>
</comment>